<evidence type="ECO:0000313" key="2">
    <source>
        <dbReference type="Proteomes" id="UP000005954"/>
    </source>
</evidence>
<sequence>MPELTGDLPYVVVHGGVHKTATSFIQGRLQRNAGRMRKQGLHYLNHRQVRKEYTFPSQLHGYEKIGLDYKTKITAEELDKLARDFFGSIGAEPGQRIILSDENMPGHSGHCVRSGKLYQRRATLIPIFAQFIPYPVTEVHLAIRNYADFFASTYVEFLRSATGDKVFPEAQMKRQVLSKVPSWVRFIAIVQKAFAGAELILWRHEDFGKLSNRIIGNLCGPDFDVATMAEPKRQRGRPSASHRAVQELLMEIERSGGTAALARRVEIQEKYPRGPDYPGYDPWEPAERAHLTRLYDSDIETIKNTMKVTFLNPD</sequence>
<proteinExistence type="predicted"/>
<name>A3SL84_ROSNI</name>
<organism evidence="1 2">
    <name type="scientific">Roseovarius nubinhibens (strain ATCC BAA-591 / DSM 15170 / ISM)</name>
    <dbReference type="NCBI Taxonomy" id="89187"/>
    <lineage>
        <taxon>Bacteria</taxon>
        <taxon>Pseudomonadati</taxon>
        <taxon>Pseudomonadota</taxon>
        <taxon>Alphaproteobacteria</taxon>
        <taxon>Rhodobacterales</taxon>
        <taxon>Roseobacteraceae</taxon>
        <taxon>Roseovarius</taxon>
    </lineage>
</organism>
<dbReference type="EMBL" id="AALY01000001">
    <property type="protein sequence ID" value="EAP78115.1"/>
    <property type="molecule type" value="Genomic_DNA"/>
</dbReference>
<dbReference type="STRING" id="89187.ISM_07460"/>
<evidence type="ECO:0000313" key="1">
    <source>
        <dbReference type="EMBL" id="EAP78115.1"/>
    </source>
</evidence>
<dbReference type="AlphaFoldDB" id="A3SL84"/>
<gene>
    <name evidence="1" type="ORF">ISM_07460</name>
</gene>
<dbReference type="HOGENOM" id="CLU_975918_0_0_5"/>
<protein>
    <recommendedName>
        <fullName evidence="3">Sulfotransferase domain-containing protein</fullName>
    </recommendedName>
</protein>
<keyword evidence="2" id="KW-1185">Reference proteome</keyword>
<dbReference type="RefSeq" id="WP_009813515.1">
    <property type="nucleotide sequence ID" value="NZ_CH724156.1"/>
</dbReference>
<comment type="caution">
    <text evidence="1">The sequence shown here is derived from an EMBL/GenBank/DDBJ whole genome shotgun (WGS) entry which is preliminary data.</text>
</comment>
<dbReference type="Proteomes" id="UP000005954">
    <property type="component" value="Unassembled WGS sequence"/>
</dbReference>
<reference evidence="1 2" key="1">
    <citation type="submission" date="2005-12" db="EMBL/GenBank/DDBJ databases">
        <authorList>
            <person name="Moran M.A."/>
            <person name="Ferriera S."/>
            <person name="Johnson J."/>
            <person name="Kravitz S."/>
            <person name="Halpern A."/>
            <person name="Remington K."/>
            <person name="Beeson K."/>
            <person name="Tran B."/>
            <person name="Rogers Y.-H."/>
            <person name="Friedman R."/>
            <person name="Venter J.C."/>
        </authorList>
    </citation>
    <scope>NUCLEOTIDE SEQUENCE [LARGE SCALE GENOMIC DNA]</scope>
    <source>
        <strain evidence="2">ATCC BAA-591 / DSM 15170 / ISM</strain>
    </source>
</reference>
<evidence type="ECO:0008006" key="3">
    <source>
        <dbReference type="Google" id="ProtNLM"/>
    </source>
</evidence>
<accession>A3SL84</accession>
<dbReference type="OrthoDB" id="8481769at2"/>